<evidence type="ECO:0000313" key="2">
    <source>
        <dbReference type="Proteomes" id="UP000004995"/>
    </source>
</evidence>
<dbReference type="Proteomes" id="UP000004995">
    <property type="component" value="Unassembled WGS sequence"/>
</dbReference>
<proteinExistence type="predicted"/>
<reference evidence="2" key="1">
    <citation type="journal article" date="2012" name="Nat. Biotechnol.">
        <title>Reference genome sequence of the model plant Setaria.</title>
        <authorList>
            <person name="Bennetzen J.L."/>
            <person name="Schmutz J."/>
            <person name="Wang H."/>
            <person name="Percifield R."/>
            <person name="Hawkins J."/>
            <person name="Pontaroli A.C."/>
            <person name="Estep M."/>
            <person name="Feng L."/>
            <person name="Vaughn J.N."/>
            <person name="Grimwood J."/>
            <person name="Jenkins J."/>
            <person name="Barry K."/>
            <person name="Lindquist E."/>
            <person name="Hellsten U."/>
            <person name="Deshpande S."/>
            <person name="Wang X."/>
            <person name="Wu X."/>
            <person name="Mitros T."/>
            <person name="Triplett J."/>
            <person name="Yang X."/>
            <person name="Ye C.Y."/>
            <person name="Mauro-Herrera M."/>
            <person name="Wang L."/>
            <person name="Li P."/>
            <person name="Sharma M."/>
            <person name="Sharma R."/>
            <person name="Ronald P.C."/>
            <person name="Panaud O."/>
            <person name="Kellogg E.A."/>
            <person name="Brutnell T.P."/>
            <person name="Doust A.N."/>
            <person name="Tuskan G.A."/>
            <person name="Rokhsar D."/>
            <person name="Devos K.M."/>
        </authorList>
    </citation>
    <scope>NUCLEOTIDE SEQUENCE [LARGE SCALE GENOMIC DNA]</scope>
    <source>
        <strain evidence="2">cv. Yugu1</strain>
    </source>
</reference>
<keyword evidence="2" id="KW-1185">Reference proteome</keyword>
<dbReference type="InParanoid" id="K3ZBF3"/>
<name>K3ZBF3_SETIT</name>
<protein>
    <submittedName>
        <fullName evidence="1">Uncharacterized protein</fullName>
    </submittedName>
</protein>
<dbReference type="HOGENOM" id="CLU_2675745_0_0_1"/>
<dbReference type="EnsemblPlants" id="KQL16455">
    <property type="protein sequence ID" value="KQL16455"/>
    <property type="gene ID" value="SETIT_023874mg"/>
</dbReference>
<sequence length="75" mass="8411">MARGGRSGNPTNLSRVFRVPKIGFFGFPKTQVLKTATEICPKYWKPDNSGSGTPELHDFCSSTSHHNFRDQNLDK</sequence>
<accession>K3ZBF3</accession>
<dbReference type="Gramene" id="KQL16455">
    <property type="protein sequence ID" value="KQL16455"/>
    <property type="gene ID" value="SETIT_023874mg"/>
</dbReference>
<dbReference type="EMBL" id="AGNK02001981">
    <property type="status" value="NOT_ANNOTATED_CDS"/>
    <property type="molecule type" value="Genomic_DNA"/>
</dbReference>
<organism evidence="1 2">
    <name type="scientific">Setaria italica</name>
    <name type="common">Foxtail millet</name>
    <name type="synonym">Panicum italicum</name>
    <dbReference type="NCBI Taxonomy" id="4555"/>
    <lineage>
        <taxon>Eukaryota</taxon>
        <taxon>Viridiplantae</taxon>
        <taxon>Streptophyta</taxon>
        <taxon>Embryophyta</taxon>
        <taxon>Tracheophyta</taxon>
        <taxon>Spermatophyta</taxon>
        <taxon>Magnoliopsida</taxon>
        <taxon>Liliopsida</taxon>
        <taxon>Poales</taxon>
        <taxon>Poaceae</taxon>
        <taxon>PACMAD clade</taxon>
        <taxon>Panicoideae</taxon>
        <taxon>Panicodae</taxon>
        <taxon>Paniceae</taxon>
        <taxon>Cenchrinae</taxon>
        <taxon>Setaria</taxon>
    </lineage>
</organism>
<reference evidence="1" key="2">
    <citation type="submission" date="2018-08" db="UniProtKB">
        <authorList>
            <consortium name="EnsemblPlants"/>
        </authorList>
    </citation>
    <scope>IDENTIFICATION</scope>
    <source>
        <strain evidence="1">Yugu1</strain>
    </source>
</reference>
<dbReference type="AlphaFoldDB" id="K3ZBF3"/>
<evidence type="ECO:0000313" key="1">
    <source>
        <dbReference type="EnsemblPlants" id="KQL16455"/>
    </source>
</evidence>